<feature type="domain" description="EF-hand" evidence="4">
    <location>
        <begin position="265"/>
        <end position="300"/>
    </location>
</feature>
<evidence type="ECO:0000313" key="7">
    <source>
        <dbReference type="Proteomes" id="UP000314986"/>
    </source>
</evidence>
<dbReference type="STRING" id="7868.ENSCMIP00000016740"/>
<dbReference type="PANTHER" id="PTHR10827:SF78">
    <property type="entry name" value="RETICULOCALBIN-2"/>
    <property type="match status" value="1"/>
</dbReference>
<dbReference type="InterPro" id="IPR002048">
    <property type="entry name" value="EF_hand_dom"/>
</dbReference>
<evidence type="ECO:0000313" key="6">
    <source>
        <dbReference type="Ensembl" id="ENSCMIP00000016740.1"/>
    </source>
</evidence>
<dbReference type="FunFam" id="1.10.238.10:FF:000170">
    <property type="entry name" value="reticulocalbin-2 isoform X1"/>
    <property type="match status" value="1"/>
</dbReference>
<evidence type="ECO:0000256" key="2">
    <source>
        <dbReference type="ARBA" id="ARBA00022837"/>
    </source>
</evidence>
<dbReference type="GO" id="GO:0005783">
    <property type="term" value="C:endoplasmic reticulum"/>
    <property type="evidence" value="ECO:0007669"/>
    <property type="project" value="TreeGrafter"/>
</dbReference>
<sequence length="319" mass="37102">MHFRAIVSLTFIAVCSAHVHHKHESPIGEEHYVNGEHNADYDREVLFGGEKEAGEFAKLSPEEQQSRLKSLIKKMDLNSDGFLSHGELSTWIQNSFRHYATQDSKDQFPEYDVDGNGMITWEEYNIHAYDHVMDYDENIPLDDEEEESMRQLFWKDKKRFEKANLDGLPGLSPTEFIAFEHPEEVDYMMDYVIQDALDEHDQDKDGFISLEEFLGDYKKDPNVQDDPEWVSVERDRFENDYDKNTDGKLDPQELQAWVVPNNLEVAGEEAEHIIKEIDTNGDGKLTEAEILNSQDLFLNSEATDYGNQIHDKKFYHVEL</sequence>
<feature type="domain" description="EF-hand" evidence="4">
    <location>
        <begin position="193"/>
        <end position="223"/>
    </location>
</feature>
<dbReference type="PROSITE" id="PS50222">
    <property type="entry name" value="EF_HAND_2"/>
    <property type="match status" value="5"/>
</dbReference>
<feature type="signal peptide" evidence="3">
    <location>
        <begin position="1"/>
        <end position="17"/>
    </location>
</feature>
<organism evidence="5">
    <name type="scientific">Callorhinchus milii</name>
    <name type="common">Ghost shark</name>
    <dbReference type="NCBI Taxonomy" id="7868"/>
    <lineage>
        <taxon>Eukaryota</taxon>
        <taxon>Metazoa</taxon>
        <taxon>Chordata</taxon>
        <taxon>Craniata</taxon>
        <taxon>Vertebrata</taxon>
        <taxon>Chondrichthyes</taxon>
        <taxon>Holocephali</taxon>
        <taxon>Chimaeriformes</taxon>
        <taxon>Callorhinchidae</taxon>
        <taxon>Callorhinchus</taxon>
    </lineage>
</organism>
<accession>V9KAH6</accession>
<reference evidence="7" key="2">
    <citation type="journal article" date="2007" name="PLoS Biol.">
        <title>Survey sequencing and comparative analysis of the elephant shark (Callorhinchus milii) genome.</title>
        <authorList>
            <person name="Venkatesh B."/>
            <person name="Kirkness E.F."/>
            <person name="Loh Y.H."/>
            <person name="Halpern A.L."/>
            <person name="Lee A.P."/>
            <person name="Johnson J."/>
            <person name="Dandona N."/>
            <person name="Viswanathan L.D."/>
            <person name="Tay A."/>
            <person name="Venter J.C."/>
            <person name="Strausberg R.L."/>
            <person name="Brenner S."/>
        </authorList>
    </citation>
    <scope>NUCLEOTIDE SEQUENCE [LARGE SCALE GENOMIC DNA]</scope>
</reference>
<dbReference type="EMBL" id="JW862650">
    <property type="protein sequence ID" value="AFO95167.1"/>
    <property type="molecule type" value="mRNA"/>
</dbReference>
<dbReference type="Pfam" id="PF13499">
    <property type="entry name" value="EF-hand_7"/>
    <property type="match status" value="1"/>
</dbReference>
<dbReference type="RefSeq" id="XP_007906433.1">
    <property type="nucleotide sequence ID" value="XM_007908242.2"/>
</dbReference>
<dbReference type="Ensembl" id="ENSCMIT00000017072.1">
    <property type="protein sequence ID" value="ENSCMIP00000016740.1"/>
    <property type="gene ID" value="ENSCMIG00000008037.1"/>
</dbReference>
<dbReference type="Pfam" id="PF13202">
    <property type="entry name" value="EF-hand_5"/>
    <property type="match status" value="3"/>
</dbReference>
<dbReference type="KEGG" id="cmk:103188291"/>
<evidence type="ECO:0000313" key="5">
    <source>
        <dbReference type="EMBL" id="AFO95167.1"/>
    </source>
</evidence>
<reference evidence="5 7" key="3">
    <citation type="journal article" date="2014" name="Nature">
        <title>Elephant shark genome provides unique insights into gnathostome evolution.</title>
        <authorList>
            <consortium name="International Elephant Shark Genome Sequencing Consortium"/>
            <person name="Venkatesh B."/>
            <person name="Lee A.P."/>
            <person name="Ravi V."/>
            <person name="Maurya A.K."/>
            <person name="Lian M.M."/>
            <person name="Swann J.B."/>
            <person name="Ohta Y."/>
            <person name="Flajnik M.F."/>
            <person name="Sutoh Y."/>
            <person name="Kasahara M."/>
            <person name="Hoon S."/>
            <person name="Gangu V."/>
            <person name="Roy S.W."/>
            <person name="Irimia M."/>
            <person name="Korzh V."/>
            <person name="Kondrychyn I."/>
            <person name="Lim Z.W."/>
            <person name="Tay B.H."/>
            <person name="Tohari S."/>
            <person name="Kong K.W."/>
            <person name="Ho S."/>
            <person name="Lorente-Galdos B."/>
            <person name="Quilez J."/>
            <person name="Marques-Bonet T."/>
            <person name="Raney B.J."/>
            <person name="Ingham P.W."/>
            <person name="Tay A."/>
            <person name="Hillier L.W."/>
            <person name="Minx P."/>
            <person name="Boehm T."/>
            <person name="Wilson R.K."/>
            <person name="Brenner S."/>
            <person name="Warren W.C."/>
        </authorList>
    </citation>
    <scope>NUCLEOTIDE SEQUENCE</scope>
    <source>
        <tissue evidence="5">Testis</tissue>
    </source>
</reference>
<evidence type="ECO:0000256" key="1">
    <source>
        <dbReference type="ARBA" id="ARBA00006431"/>
    </source>
</evidence>
<feature type="domain" description="EF-hand" evidence="4">
    <location>
        <begin position="239"/>
        <end position="264"/>
    </location>
</feature>
<keyword evidence="2" id="KW-0106">Calcium</keyword>
<feature type="domain" description="EF-hand" evidence="4">
    <location>
        <begin position="63"/>
        <end position="98"/>
    </location>
</feature>
<dbReference type="Gene3D" id="1.10.238.10">
    <property type="entry name" value="EF-hand"/>
    <property type="match status" value="3"/>
</dbReference>
<evidence type="ECO:0000256" key="3">
    <source>
        <dbReference type="SAM" id="SignalP"/>
    </source>
</evidence>
<comment type="similarity">
    <text evidence="1">Belongs to the CREC family.</text>
</comment>
<feature type="chain" id="PRO_5044739476" evidence="3">
    <location>
        <begin position="18"/>
        <end position="319"/>
    </location>
</feature>
<reference evidence="6" key="4">
    <citation type="submission" date="2025-05" db="UniProtKB">
        <authorList>
            <consortium name="Ensembl"/>
        </authorList>
    </citation>
    <scope>IDENTIFICATION</scope>
</reference>
<keyword evidence="7" id="KW-1185">Reference proteome</keyword>
<keyword evidence="3" id="KW-0732">Signal</keyword>
<dbReference type="OMA" id="HELTQWN"/>
<dbReference type="GO" id="GO:0005509">
    <property type="term" value="F:calcium ion binding"/>
    <property type="evidence" value="ECO:0007669"/>
    <property type="project" value="InterPro"/>
</dbReference>
<dbReference type="InterPro" id="IPR018247">
    <property type="entry name" value="EF_Hand_1_Ca_BS"/>
</dbReference>
<dbReference type="GeneTree" id="ENSGT01010000222360"/>
<dbReference type="AlphaFoldDB" id="V9KAH6"/>
<dbReference type="Proteomes" id="UP000314986">
    <property type="component" value="Unassembled WGS sequence"/>
</dbReference>
<name>V9KAH6_CALMI</name>
<dbReference type="SMART" id="SM00054">
    <property type="entry name" value="EFh"/>
    <property type="match status" value="4"/>
</dbReference>
<protein>
    <submittedName>
        <fullName evidence="6">Reticulocalbin 2</fullName>
    </submittedName>
    <submittedName>
        <fullName evidence="5">Reticulocalbin-2-like protein</fullName>
    </submittedName>
</protein>
<dbReference type="CDD" id="cd16224">
    <property type="entry name" value="EFh_CREC_RCN2"/>
    <property type="match status" value="1"/>
</dbReference>
<dbReference type="PANTHER" id="PTHR10827">
    <property type="entry name" value="RETICULOCALBIN"/>
    <property type="match status" value="1"/>
</dbReference>
<dbReference type="OrthoDB" id="293868at2759"/>
<dbReference type="PROSITE" id="PS00018">
    <property type="entry name" value="EF_HAND_1"/>
    <property type="match status" value="5"/>
</dbReference>
<dbReference type="FunFam" id="1.10.238.10:FF:000176">
    <property type="entry name" value="reticulocalbin-2 isoform X2"/>
    <property type="match status" value="1"/>
</dbReference>
<proteinExistence type="evidence at transcript level"/>
<feature type="domain" description="EF-hand" evidence="4">
    <location>
        <begin position="99"/>
        <end position="134"/>
    </location>
</feature>
<dbReference type="CTD" id="5955"/>
<dbReference type="InterPro" id="IPR011992">
    <property type="entry name" value="EF-hand-dom_pair"/>
</dbReference>
<reference evidence="7" key="1">
    <citation type="journal article" date="2006" name="Science">
        <title>Ancient noncoding elements conserved in the human genome.</title>
        <authorList>
            <person name="Venkatesh B."/>
            <person name="Kirkness E.F."/>
            <person name="Loh Y.H."/>
            <person name="Halpern A.L."/>
            <person name="Lee A.P."/>
            <person name="Johnson J."/>
            <person name="Dandona N."/>
            <person name="Viswanathan L.D."/>
            <person name="Tay A."/>
            <person name="Venter J.C."/>
            <person name="Strausberg R.L."/>
            <person name="Brenner S."/>
        </authorList>
    </citation>
    <scope>NUCLEOTIDE SEQUENCE [LARGE SCALE GENOMIC DNA]</scope>
</reference>
<gene>
    <name evidence="6" type="primary">rcn2</name>
</gene>
<dbReference type="GeneID" id="103188291"/>
<evidence type="ECO:0000259" key="4">
    <source>
        <dbReference type="PROSITE" id="PS50222"/>
    </source>
</evidence>
<dbReference type="SUPFAM" id="SSF47473">
    <property type="entry name" value="EF-hand"/>
    <property type="match status" value="2"/>
</dbReference>